<dbReference type="AlphaFoldDB" id="A0A915JIE2"/>
<proteinExistence type="predicted"/>
<evidence type="ECO:0000313" key="1">
    <source>
        <dbReference type="Proteomes" id="UP000887565"/>
    </source>
</evidence>
<protein>
    <submittedName>
        <fullName evidence="2">Uncharacterized protein</fullName>
    </submittedName>
</protein>
<organism evidence="1 2">
    <name type="scientific">Romanomermis culicivorax</name>
    <name type="common">Nematode worm</name>
    <dbReference type="NCBI Taxonomy" id="13658"/>
    <lineage>
        <taxon>Eukaryota</taxon>
        <taxon>Metazoa</taxon>
        <taxon>Ecdysozoa</taxon>
        <taxon>Nematoda</taxon>
        <taxon>Enoplea</taxon>
        <taxon>Dorylaimia</taxon>
        <taxon>Mermithida</taxon>
        <taxon>Mermithoidea</taxon>
        <taxon>Mermithidae</taxon>
        <taxon>Romanomermis</taxon>
    </lineage>
</organism>
<sequence length="242" mass="27088">MESAFGEHMIKCVILNDDNNDHCIIGTDFLAHLDIHPILNFKENYVKIQDVKLLLKVITTVWPLMKLFLSATCDKVLEEIPEEERVSFLNDKSDTFSHIEEIEAEQLVRQPQPSQQQPSSGRKEVRDLARPIFLVAQASVSISRNCQQWVTGTIFPLTSASIPHLIVQPLSNNQVAMEFPIETAIVNVTNGTCPLLVVNNTPNSTKLQPNQLLAKTLQHTLETVRTGNDLHIAPGCFPLGFD</sequence>
<dbReference type="WBParaSite" id="nRc.2.0.1.t25910-RA">
    <property type="protein sequence ID" value="nRc.2.0.1.t25910-RA"/>
    <property type="gene ID" value="nRc.2.0.1.g25910"/>
</dbReference>
<accession>A0A915JIE2</accession>
<reference evidence="2" key="1">
    <citation type="submission" date="2022-11" db="UniProtKB">
        <authorList>
            <consortium name="WormBaseParasite"/>
        </authorList>
    </citation>
    <scope>IDENTIFICATION</scope>
</reference>
<evidence type="ECO:0000313" key="2">
    <source>
        <dbReference type="WBParaSite" id="nRc.2.0.1.t25910-RA"/>
    </source>
</evidence>
<keyword evidence="1" id="KW-1185">Reference proteome</keyword>
<name>A0A915JIE2_ROMCU</name>
<dbReference type="Proteomes" id="UP000887565">
    <property type="component" value="Unplaced"/>
</dbReference>